<dbReference type="EMBL" id="JARAKH010000015">
    <property type="protein sequence ID" value="KAK8397037.1"/>
    <property type="molecule type" value="Genomic_DNA"/>
</dbReference>
<protein>
    <submittedName>
        <fullName evidence="3">Uncharacterized protein</fullName>
    </submittedName>
</protein>
<keyword evidence="2" id="KW-0732">Signal</keyword>
<dbReference type="AlphaFoldDB" id="A0AAW0UFU9"/>
<evidence type="ECO:0000313" key="3">
    <source>
        <dbReference type="EMBL" id="KAK8397037.1"/>
    </source>
</evidence>
<feature type="compositionally biased region" description="Low complexity" evidence="1">
    <location>
        <begin position="20"/>
        <end position="36"/>
    </location>
</feature>
<dbReference type="Proteomes" id="UP001487740">
    <property type="component" value="Unassembled WGS sequence"/>
</dbReference>
<feature type="compositionally biased region" description="Basic and acidic residues" evidence="1">
    <location>
        <begin position="49"/>
        <end position="62"/>
    </location>
</feature>
<evidence type="ECO:0000256" key="2">
    <source>
        <dbReference type="SAM" id="SignalP"/>
    </source>
</evidence>
<name>A0AAW0UFU9_SCYPA</name>
<feature type="chain" id="PRO_5043934453" evidence="2">
    <location>
        <begin position="19"/>
        <end position="233"/>
    </location>
</feature>
<reference evidence="3 4" key="1">
    <citation type="submission" date="2023-03" db="EMBL/GenBank/DDBJ databases">
        <title>High-quality genome of Scylla paramamosain provides insights in environmental adaptation.</title>
        <authorList>
            <person name="Zhang L."/>
        </authorList>
    </citation>
    <scope>NUCLEOTIDE SEQUENCE [LARGE SCALE GENOMIC DNA]</scope>
    <source>
        <strain evidence="3">LZ_2023a</strain>
        <tissue evidence="3">Muscle</tissue>
    </source>
</reference>
<accession>A0AAW0UFU9</accession>
<comment type="caution">
    <text evidence="3">The sequence shown here is derived from an EMBL/GenBank/DDBJ whole genome shotgun (WGS) entry which is preliminary data.</text>
</comment>
<evidence type="ECO:0000313" key="4">
    <source>
        <dbReference type="Proteomes" id="UP001487740"/>
    </source>
</evidence>
<feature type="signal peptide" evidence="2">
    <location>
        <begin position="1"/>
        <end position="18"/>
    </location>
</feature>
<sequence length="233" mass="26244">METLWWSWGVLLVAGCVGGTTTTTTSRPPSSVTQPSGDFEWEEEADDNTTFRETRTDEDGSQRHPPVNLMSLFGVEENDVPRRQSDDRWEPLATRLLLQTVQADSILQLILASHDSPPRQSYYIDHTRKLRNVTDDNFPSDTFLSVAVLVVAPPCTIHNNIGQITAMLFVLPDRRPPKITVDQTVDVVCPCQSLSCCDERASPQTKFQARYREHGTHQQTLIHRTIPGNAQDM</sequence>
<proteinExistence type="predicted"/>
<evidence type="ECO:0000256" key="1">
    <source>
        <dbReference type="SAM" id="MobiDB-lite"/>
    </source>
</evidence>
<gene>
    <name evidence="3" type="ORF">O3P69_005199</name>
</gene>
<keyword evidence="4" id="KW-1185">Reference proteome</keyword>
<feature type="region of interest" description="Disordered" evidence="1">
    <location>
        <begin position="20"/>
        <end position="67"/>
    </location>
</feature>
<organism evidence="3 4">
    <name type="scientific">Scylla paramamosain</name>
    <name type="common">Mud crab</name>
    <dbReference type="NCBI Taxonomy" id="85552"/>
    <lineage>
        <taxon>Eukaryota</taxon>
        <taxon>Metazoa</taxon>
        <taxon>Ecdysozoa</taxon>
        <taxon>Arthropoda</taxon>
        <taxon>Crustacea</taxon>
        <taxon>Multicrustacea</taxon>
        <taxon>Malacostraca</taxon>
        <taxon>Eumalacostraca</taxon>
        <taxon>Eucarida</taxon>
        <taxon>Decapoda</taxon>
        <taxon>Pleocyemata</taxon>
        <taxon>Brachyura</taxon>
        <taxon>Eubrachyura</taxon>
        <taxon>Portunoidea</taxon>
        <taxon>Portunidae</taxon>
        <taxon>Portuninae</taxon>
        <taxon>Scylla</taxon>
    </lineage>
</organism>